<comment type="similarity">
    <text evidence="2">Belongs to the polysaccharide lyase 1 family.</text>
</comment>
<organism evidence="4 5">
    <name type="scientific">Ureibacillus sinduriensis BLB-1 = JCM 15800</name>
    <dbReference type="NCBI Taxonomy" id="1384057"/>
    <lineage>
        <taxon>Bacteria</taxon>
        <taxon>Bacillati</taxon>
        <taxon>Bacillota</taxon>
        <taxon>Bacilli</taxon>
        <taxon>Bacillales</taxon>
        <taxon>Caryophanaceae</taxon>
        <taxon>Ureibacillus</taxon>
    </lineage>
</organism>
<accession>A0A0A3HS51</accession>
<keyword evidence="1 2" id="KW-0456">Lyase</keyword>
<comment type="caution">
    <text evidence="4">The sequence shown here is derived from an EMBL/GenBank/DDBJ whole genome shotgun (WGS) entry which is preliminary data.</text>
</comment>
<dbReference type="RefSeq" id="WP_036200908.1">
    <property type="nucleotide sequence ID" value="NZ_AVCY01000005.1"/>
</dbReference>
<dbReference type="EMBL" id="JPVO01000051">
    <property type="protein sequence ID" value="KGR75411.1"/>
    <property type="molecule type" value="Genomic_DNA"/>
</dbReference>
<dbReference type="InterPro" id="IPR003961">
    <property type="entry name" value="FN3_dom"/>
</dbReference>
<dbReference type="GO" id="GO:0005576">
    <property type="term" value="C:extracellular region"/>
    <property type="evidence" value="ECO:0007669"/>
    <property type="project" value="UniProtKB-SubCell"/>
</dbReference>
<dbReference type="Gene3D" id="2.60.40.10">
    <property type="entry name" value="Immunoglobulins"/>
    <property type="match status" value="1"/>
</dbReference>
<dbReference type="STRING" id="1384057.CD33_11880"/>
<evidence type="ECO:0000259" key="3">
    <source>
        <dbReference type="SMART" id="SM00656"/>
    </source>
</evidence>
<dbReference type="SUPFAM" id="SSF49265">
    <property type="entry name" value="Fibronectin type III"/>
    <property type="match status" value="1"/>
</dbReference>
<reference evidence="4 5" key="1">
    <citation type="submission" date="2014-02" db="EMBL/GenBank/DDBJ databases">
        <title>Draft genome sequence of Lysinibacillus sinduriensis JCM 15800.</title>
        <authorList>
            <person name="Zhang F."/>
            <person name="Wang G."/>
            <person name="Zhang L."/>
        </authorList>
    </citation>
    <scope>NUCLEOTIDE SEQUENCE [LARGE SCALE GENOMIC DNA]</scope>
    <source>
        <strain evidence="4 5">JCM 15800</strain>
    </source>
</reference>
<dbReference type="PANTHER" id="PTHR31683">
    <property type="entry name" value="PECTATE LYASE 18-RELATED"/>
    <property type="match status" value="1"/>
</dbReference>
<evidence type="ECO:0000313" key="5">
    <source>
        <dbReference type="Proteomes" id="UP000030408"/>
    </source>
</evidence>
<keyword evidence="5" id="KW-1185">Reference proteome</keyword>
<protein>
    <recommendedName>
        <fullName evidence="3">Pectate lyase domain-containing protein</fullName>
    </recommendedName>
</protein>
<dbReference type="GO" id="GO:0030570">
    <property type="term" value="F:pectate lyase activity"/>
    <property type="evidence" value="ECO:0007669"/>
    <property type="project" value="InterPro"/>
</dbReference>
<dbReference type="Pfam" id="PF00544">
    <property type="entry name" value="Pectate_lyase_4"/>
    <property type="match status" value="1"/>
</dbReference>
<dbReference type="InterPro" id="IPR002022">
    <property type="entry name" value="Pec_lyase"/>
</dbReference>
<dbReference type="PANTHER" id="PTHR31683:SF18">
    <property type="entry name" value="PECTATE LYASE 21-RELATED"/>
    <property type="match status" value="1"/>
</dbReference>
<dbReference type="GO" id="GO:0000272">
    <property type="term" value="P:polysaccharide catabolic process"/>
    <property type="evidence" value="ECO:0007669"/>
    <property type="project" value="UniProtKB-KW"/>
</dbReference>
<dbReference type="CDD" id="cd00063">
    <property type="entry name" value="FN3"/>
    <property type="match status" value="1"/>
</dbReference>
<dbReference type="Proteomes" id="UP000030408">
    <property type="component" value="Unassembled WGS sequence"/>
</dbReference>
<gene>
    <name evidence="4" type="ORF">CD33_11880</name>
</gene>
<dbReference type="InterPro" id="IPR012334">
    <property type="entry name" value="Pectin_lyas_fold"/>
</dbReference>
<dbReference type="eggNOG" id="COG0624">
    <property type="taxonomic scope" value="Bacteria"/>
</dbReference>
<feature type="domain" description="Pectate lyase" evidence="3">
    <location>
        <begin position="210"/>
        <end position="434"/>
    </location>
</feature>
<keyword evidence="2" id="KW-0964">Secreted</keyword>
<dbReference type="InterPro" id="IPR011050">
    <property type="entry name" value="Pectin_lyase_fold/virulence"/>
</dbReference>
<dbReference type="InterPro" id="IPR013783">
    <property type="entry name" value="Ig-like_fold"/>
</dbReference>
<dbReference type="InterPro" id="IPR036116">
    <property type="entry name" value="FN3_sf"/>
</dbReference>
<proteinExistence type="inferred from homology"/>
<evidence type="ECO:0000313" key="4">
    <source>
        <dbReference type="EMBL" id="KGR75411.1"/>
    </source>
</evidence>
<sequence length="801" mass="87880">MEFKIVRKWICIVIAATLFFISFGITPHMPQNQSASAAPNENVINEAGTWFETAYAVWTGDIDDKYEIYVRGSNIIDWRDGSPITDFLTDWTLVNDEDNAPLVRVDPARNTWRADIPGLPEGVYEIQVRLDGKVEHSFSNLQTEAFPRNGAAFIPSNENPYSGNHDFALDGAIGGYLPDGRVNPEAKIVYITPETASRYANSLFNDSSRGSTADQKQPLIVRFVGNITERGASIGAGNGNVTIEGIGPDATLSHGPTLIGTGGAHNVVIRNMNFDYWTGDAIEIHGGGDTLRASNIWVHNNTFGYGQNLHFAKAEDPDQAKGDGAVDIVNHARNYTVAYNYFAGSSKVMLIGGGVGSISEHYGTIHHNWFQGTEERTPRVRNGRIHVYNNLYENIQGHAHHDTLLDRNTGYGVGAAHNATIWAEGNIFDNVNFPFLRSRQGHARGSQGNEFGIDLPNNTPNAGFNHFFGDAPGYIITREAVFDGDFPETVEDFRLPSDVKPGMTKADLDALRADASQLEPNIFDAASSKNFNVKEDVGIVVASDSTTQNPNMTTNPASQLDWAFRPNRQDVWPTGTAELASALRTEIETYSGSQFDIAPISVPAAPQITDVRINEEVRSAFGTEHIPAPGKIIVHEGTFTIDWANNDVLTESYEIQMNTNNGEWISLAEIAHNTRAKSYITQDIDQFANLNGIAAKAENGDIYQFRIRALNAAGASEWSTVVVLDTVESAEASAVMNKLKGNQNELIITIDEVYADGTRSGDLTETFIINNNAEGVYQVGRYDVFVNTKGNNQVREIYIVE</sequence>
<keyword evidence="2" id="KW-0119">Carbohydrate metabolism</keyword>
<dbReference type="SUPFAM" id="SSF51126">
    <property type="entry name" value="Pectin lyase-like"/>
    <property type="match status" value="1"/>
</dbReference>
<name>A0A0A3HS51_9BACL</name>
<keyword evidence="2" id="KW-0624">Polysaccharide degradation</keyword>
<dbReference type="eggNOG" id="COG3866">
    <property type="taxonomic scope" value="Bacteria"/>
</dbReference>
<evidence type="ECO:0000256" key="1">
    <source>
        <dbReference type="ARBA" id="ARBA00023239"/>
    </source>
</evidence>
<dbReference type="AlphaFoldDB" id="A0A0A3HS51"/>
<dbReference type="Gene3D" id="2.160.20.10">
    <property type="entry name" value="Single-stranded right-handed beta-helix, Pectin lyase-like"/>
    <property type="match status" value="1"/>
</dbReference>
<dbReference type="SMART" id="SM00656">
    <property type="entry name" value="Amb_all"/>
    <property type="match status" value="1"/>
</dbReference>
<dbReference type="InterPro" id="IPR045032">
    <property type="entry name" value="PEL"/>
</dbReference>
<comment type="subcellular location">
    <subcellularLocation>
        <location evidence="2">Secreted</location>
    </subcellularLocation>
</comment>
<evidence type="ECO:0000256" key="2">
    <source>
        <dbReference type="RuleBase" id="RU361173"/>
    </source>
</evidence>